<dbReference type="InterPro" id="IPR012337">
    <property type="entry name" value="RNaseH-like_sf"/>
</dbReference>
<proteinExistence type="predicted"/>
<sequence length="666" mass="76604">MLKSSIRDKKDGTKALRWGIKEKAATLQRKEGLINAIKEDRLYGDIPNINFDSSDEDNDGIDEYGRSSLERKQMKQAVAESRYTGYVGDELRRNLSRGHYGGSSKGSTSGAKRGISQSYGVKSGVEMPSTGFDPHMFPSSKKTIKGMLSKERMKEVGKAVSKFFIFNALPFNAADSGPYMQAMIDTIAGVGPGVKGPSGYQIGAHYIDLMVEDIGKMRSIKAAIDEAKRITSFIYNSDKIVNLMKIYTKDRELLRPGITRFATEYIALESLIRHQMELRQLCTCDEWRTFNNTTRRRNEASQVAEIVLTERFWKKARECCAVMEPLMRVLKTVDKDRKPTFCIIYEAMDKAKMDIKASVRKWEKYWEIIDDRWYRQLHRHLHAAGYFFNPVLQYSNTCDFETAEVRRGVKEVIKRLEPDLIVQANAINEIRLFVDKLGEFGSPLARQAVSTSLPAQWWYNYGDEAPNLRKIAVKVLSQTCASSGCERNCCTWSLIHTKLHNRLATEKLHKLVYAHYNMRLRVRNLMYQRKDDDYYNPIDLNHIFHDNDILEEWTRETEEPMLPENDLDWLDEEGRMDNVPNDEDDDASLPLSRWSIPRSSKGKGKHVSSKEKGKQVTFKDKSAQVSSSRKDKHVLHSSSRHNDSDEETAEDDDNDDDDDHGSWRME</sequence>
<name>A0AAE1WWD6_9LAMI</name>
<dbReference type="Proteomes" id="UP001289374">
    <property type="component" value="Unassembled WGS sequence"/>
</dbReference>
<feature type="domain" description="HAT C-terminal dimerisation" evidence="2">
    <location>
        <begin position="450"/>
        <end position="518"/>
    </location>
</feature>
<dbReference type="InterPro" id="IPR008906">
    <property type="entry name" value="HATC_C_dom"/>
</dbReference>
<dbReference type="PANTHER" id="PTHR32166">
    <property type="entry name" value="OSJNBA0013A04.12 PROTEIN"/>
    <property type="match status" value="1"/>
</dbReference>
<dbReference type="SUPFAM" id="SSF53098">
    <property type="entry name" value="Ribonuclease H-like"/>
    <property type="match status" value="1"/>
</dbReference>
<dbReference type="PANTHER" id="PTHR32166:SF74">
    <property type="entry name" value="OS05G0256350 PROTEIN"/>
    <property type="match status" value="1"/>
</dbReference>
<dbReference type="AlphaFoldDB" id="A0AAE1WWD6"/>
<evidence type="ECO:0000259" key="2">
    <source>
        <dbReference type="Pfam" id="PF05699"/>
    </source>
</evidence>
<gene>
    <name evidence="3" type="ORF">Sango_1200400</name>
</gene>
<feature type="compositionally biased region" description="Basic residues" evidence="1">
    <location>
        <begin position="630"/>
        <end position="639"/>
    </location>
</feature>
<feature type="region of interest" description="Disordered" evidence="1">
    <location>
        <begin position="555"/>
        <end position="666"/>
    </location>
</feature>
<evidence type="ECO:0000256" key="1">
    <source>
        <dbReference type="SAM" id="MobiDB-lite"/>
    </source>
</evidence>
<keyword evidence="4" id="KW-1185">Reference proteome</keyword>
<feature type="compositionally biased region" description="Basic and acidic residues" evidence="1">
    <location>
        <begin position="608"/>
        <end position="622"/>
    </location>
</feature>
<accession>A0AAE1WWD6</accession>
<reference evidence="3" key="2">
    <citation type="journal article" date="2024" name="Plant">
        <title>Genomic evolution and insights into agronomic trait innovations of Sesamum species.</title>
        <authorList>
            <person name="Miao H."/>
            <person name="Wang L."/>
            <person name="Qu L."/>
            <person name="Liu H."/>
            <person name="Sun Y."/>
            <person name="Le M."/>
            <person name="Wang Q."/>
            <person name="Wei S."/>
            <person name="Zheng Y."/>
            <person name="Lin W."/>
            <person name="Duan Y."/>
            <person name="Cao H."/>
            <person name="Xiong S."/>
            <person name="Wang X."/>
            <person name="Wei L."/>
            <person name="Li C."/>
            <person name="Ma Q."/>
            <person name="Ju M."/>
            <person name="Zhao R."/>
            <person name="Li G."/>
            <person name="Mu C."/>
            <person name="Tian Q."/>
            <person name="Mei H."/>
            <person name="Zhang T."/>
            <person name="Gao T."/>
            <person name="Zhang H."/>
        </authorList>
    </citation>
    <scope>NUCLEOTIDE SEQUENCE</scope>
    <source>
        <strain evidence="3">K16</strain>
    </source>
</reference>
<dbReference type="GO" id="GO:0046983">
    <property type="term" value="F:protein dimerization activity"/>
    <property type="evidence" value="ECO:0007669"/>
    <property type="project" value="InterPro"/>
</dbReference>
<protein>
    <recommendedName>
        <fullName evidence="2">HAT C-terminal dimerisation domain-containing protein</fullName>
    </recommendedName>
</protein>
<dbReference type="Pfam" id="PF05699">
    <property type="entry name" value="Dimer_Tnp_hAT"/>
    <property type="match status" value="1"/>
</dbReference>
<organism evidence="3 4">
    <name type="scientific">Sesamum angolense</name>
    <dbReference type="NCBI Taxonomy" id="2727404"/>
    <lineage>
        <taxon>Eukaryota</taxon>
        <taxon>Viridiplantae</taxon>
        <taxon>Streptophyta</taxon>
        <taxon>Embryophyta</taxon>
        <taxon>Tracheophyta</taxon>
        <taxon>Spermatophyta</taxon>
        <taxon>Magnoliopsida</taxon>
        <taxon>eudicotyledons</taxon>
        <taxon>Gunneridae</taxon>
        <taxon>Pentapetalae</taxon>
        <taxon>asterids</taxon>
        <taxon>lamiids</taxon>
        <taxon>Lamiales</taxon>
        <taxon>Pedaliaceae</taxon>
        <taxon>Sesamum</taxon>
    </lineage>
</organism>
<evidence type="ECO:0000313" key="3">
    <source>
        <dbReference type="EMBL" id="KAK4400943.1"/>
    </source>
</evidence>
<feature type="compositionally biased region" description="Acidic residues" evidence="1">
    <location>
        <begin position="559"/>
        <end position="571"/>
    </location>
</feature>
<feature type="compositionally biased region" description="Acidic residues" evidence="1">
    <location>
        <begin position="644"/>
        <end position="659"/>
    </location>
</feature>
<dbReference type="EMBL" id="JACGWL010000006">
    <property type="protein sequence ID" value="KAK4400943.1"/>
    <property type="molecule type" value="Genomic_DNA"/>
</dbReference>
<evidence type="ECO:0000313" key="4">
    <source>
        <dbReference type="Proteomes" id="UP001289374"/>
    </source>
</evidence>
<reference evidence="3" key="1">
    <citation type="submission" date="2020-06" db="EMBL/GenBank/DDBJ databases">
        <authorList>
            <person name="Li T."/>
            <person name="Hu X."/>
            <person name="Zhang T."/>
            <person name="Song X."/>
            <person name="Zhang H."/>
            <person name="Dai N."/>
            <person name="Sheng W."/>
            <person name="Hou X."/>
            <person name="Wei L."/>
        </authorList>
    </citation>
    <scope>NUCLEOTIDE SEQUENCE</scope>
    <source>
        <strain evidence="3">K16</strain>
        <tissue evidence="3">Leaf</tissue>
    </source>
</reference>
<comment type="caution">
    <text evidence="3">The sequence shown here is derived from an EMBL/GenBank/DDBJ whole genome shotgun (WGS) entry which is preliminary data.</text>
</comment>